<dbReference type="RefSeq" id="WP_034415167.1">
    <property type="nucleotide sequence ID" value="NZ_JGVK01000033.1"/>
</dbReference>
<dbReference type="AlphaFoldDB" id="A0A084CM36"/>
<gene>
    <name evidence="3" type="primary">ttg2F</name>
    <name evidence="3" type="ORF">CF67_09039</name>
</gene>
<dbReference type="InterPro" id="IPR050961">
    <property type="entry name" value="BolA/IbaG_stress_morph_reg"/>
</dbReference>
<dbReference type="Pfam" id="PF01722">
    <property type="entry name" value="BolA"/>
    <property type="match status" value="1"/>
</dbReference>
<protein>
    <submittedName>
        <fullName evidence="3">Toluene transport system</fullName>
    </submittedName>
</protein>
<evidence type="ECO:0000256" key="1">
    <source>
        <dbReference type="ARBA" id="ARBA00005578"/>
    </source>
</evidence>
<dbReference type="Gene3D" id="3.30.300.90">
    <property type="entry name" value="BolA-like"/>
    <property type="match status" value="1"/>
</dbReference>
<dbReference type="Proteomes" id="UP000053784">
    <property type="component" value="Unassembled WGS sequence"/>
</dbReference>
<evidence type="ECO:0000313" key="3">
    <source>
        <dbReference type="EMBL" id="KEY90865.1"/>
    </source>
</evidence>
<dbReference type="InterPro" id="IPR036065">
    <property type="entry name" value="BolA-like_sf"/>
</dbReference>
<comment type="similarity">
    <text evidence="1 2">Belongs to the BolA/IbaG family.</text>
</comment>
<dbReference type="PANTHER" id="PTHR46229:SF4">
    <property type="entry name" value="ACID STRESS PROTEIN IBAG"/>
    <property type="match status" value="1"/>
</dbReference>
<dbReference type="InterPro" id="IPR002634">
    <property type="entry name" value="BolA"/>
</dbReference>
<name>A0A084CM36_9GAMM</name>
<organism evidence="3 4">
    <name type="scientific">Candidatus Photodesmus blepharonis</name>
    <dbReference type="NCBI Taxonomy" id="1179155"/>
    <lineage>
        <taxon>Bacteria</taxon>
        <taxon>Pseudomonadati</taxon>
        <taxon>Pseudomonadota</taxon>
        <taxon>Gammaproteobacteria</taxon>
        <taxon>Vibrionales</taxon>
        <taxon>Vibrionaceae</taxon>
        <taxon>Candidatus Photodesmus</taxon>
    </lineage>
</organism>
<proteinExistence type="inferred from homology"/>
<dbReference type="EMBL" id="JGVK01000033">
    <property type="protein sequence ID" value="KEY90865.1"/>
    <property type="molecule type" value="Genomic_DNA"/>
</dbReference>
<evidence type="ECO:0000256" key="2">
    <source>
        <dbReference type="RuleBase" id="RU003860"/>
    </source>
</evidence>
<reference evidence="3 4" key="1">
    <citation type="submission" date="2014-03" db="EMBL/GenBank/DDBJ databases">
        <title>Selection and divergence in the genomes of co-occurring obligate luminous symbionts with specific hosts.</title>
        <authorList>
            <person name="Hendry T.A."/>
            <person name="de Wet J.R."/>
            <person name="Dunlap P.V."/>
        </authorList>
    </citation>
    <scope>NUCLEOTIDE SEQUENCE [LARGE SCALE GENOMIC DNA]</scope>
    <source>
        <strain evidence="3 4">Ppalp.1</strain>
    </source>
</reference>
<dbReference type="eggNOG" id="COG5007">
    <property type="taxonomic scope" value="Bacteria"/>
</dbReference>
<dbReference type="PANTHER" id="PTHR46229">
    <property type="entry name" value="BOLA TRANSCRIPTION REGULATOR"/>
    <property type="match status" value="1"/>
</dbReference>
<dbReference type="SUPFAM" id="SSF82657">
    <property type="entry name" value="BolA-like"/>
    <property type="match status" value="1"/>
</dbReference>
<dbReference type="OrthoDB" id="9812890at2"/>
<comment type="caution">
    <text evidence="3">The sequence shown here is derived from an EMBL/GenBank/DDBJ whole genome shotgun (WGS) entry which is preliminary data.</text>
</comment>
<dbReference type="PIRSF" id="PIRSF003113">
    <property type="entry name" value="BolA"/>
    <property type="match status" value="1"/>
</dbReference>
<dbReference type="STRING" id="1179155.CF67_09039"/>
<accession>A0A084CM36</accession>
<sequence>MNTEKLQRILEKALGLQELYVTSMGNHYEVIAIDVCFDEMSYLEKQRLIYSPLMEYIQRNEIHALSIRAFTPNEWACDKRLMSL</sequence>
<evidence type="ECO:0000313" key="4">
    <source>
        <dbReference type="Proteomes" id="UP000053784"/>
    </source>
</evidence>
<keyword evidence="4" id="KW-1185">Reference proteome</keyword>